<keyword evidence="12" id="KW-1185">Reference proteome</keyword>
<organism evidence="11 12">
    <name type="scientific">Roseisolibacter agri</name>
    <dbReference type="NCBI Taxonomy" id="2014610"/>
    <lineage>
        <taxon>Bacteria</taxon>
        <taxon>Pseudomonadati</taxon>
        <taxon>Gemmatimonadota</taxon>
        <taxon>Gemmatimonadia</taxon>
        <taxon>Gemmatimonadales</taxon>
        <taxon>Gemmatimonadaceae</taxon>
        <taxon>Roseisolibacter</taxon>
    </lineage>
</organism>
<gene>
    <name evidence="11" type="ORF">rosag_33690</name>
</gene>
<sequence length="417" mass="41937">MRLRPTSPAFTVLLATLVTLASFATDMGLPVLDATAASLGVTPATAALTLSVFMIGFATGPLVFGPLSDRFGRRPVLLAAVATFAAFGALGAFAQSLGALLLWRFVMGAGAGTAQVLVLATVRDLFSGAEARARQSYVNLAAGVAPIIAPTLGVWVAAAGGWRAIYGALAAGGLVLLAAAALGLRETAPRRKQAVLTVRGTLASYGRVMRHPVTMGYALIMALCFGCLFAYVSGSSLVLIGLMGVSQRTYGALFAATAVGLMLGAFSNARLGRRGVPAARLVTAGLATIAIAAVVLLALASAGALSVWALVPLIVVSHVGQGVVRPNAAQGALEPMPDIAGVAGAVLTGLQMLGGALASGVAASLFDGRTATAMTGTMSVCALGAVAVYALVVRPAERRLAAEVETRTLRPELAAAA</sequence>
<accession>A0AA37QDE9</accession>
<feature type="chain" id="PRO_5041287957" evidence="9">
    <location>
        <begin position="25"/>
        <end position="417"/>
    </location>
</feature>
<evidence type="ECO:0000256" key="2">
    <source>
        <dbReference type="ARBA" id="ARBA00006236"/>
    </source>
</evidence>
<keyword evidence="5 8" id="KW-0812">Transmembrane</keyword>
<dbReference type="InterPro" id="IPR036259">
    <property type="entry name" value="MFS_trans_sf"/>
</dbReference>
<feature type="transmembrane region" description="Helical" evidence="8">
    <location>
        <begin position="249"/>
        <end position="266"/>
    </location>
</feature>
<feature type="domain" description="Major facilitator superfamily (MFS) profile" evidence="10">
    <location>
        <begin position="10"/>
        <end position="396"/>
    </location>
</feature>
<dbReference type="PANTHER" id="PTHR23502:SF132">
    <property type="entry name" value="POLYAMINE TRANSPORTER 2-RELATED"/>
    <property type="match status" value="1"/>
</dbReference>
<reference evidence="11" key="1">
    <citation type="submission" date="2022-08" db="EMBL/GenBank/DDBJ databases">
        <title>Draft genome sequencing of Roseisolibacter agri AW1220.</title>
        <authorList>
            <person name="Tobiishi Y."/>
            <person name="Tonouchi A."/>
        </authorList>
    </citation>
    <scope>NUCLEOTIDE SEQUENCE</scope>
    <source>
        <strain evidence="11">AW1220</strain>
    </source>
</reference>
<evidence type="ECO:0000256" key="4">
    <source>
        <dbReference type="ARBA" id="ARBA00022475"/>
    </source>
</evidence>
<dbReference type="SUPFAM" id="SSF103473">
    <property type="entry name" value="MFS general substrate transporter"/>
    <property type="match status" value="1"/>
</dbReference>
<dbReference type="InterPro" id="IPR011701">
    <property type="entry name" value="MFS"/>
</dbReference>
<dbReference type="Proteomes" id="UP001161325">
    <property type="component" value="Unassembled WGS sequence"/>
</dbReference>
<evidence type="ECO:0000256" key="8">
    <source>
        <dbReference type="SAM" id="Phobius"/>
    </source>
</evidence>
<evidence type="ECO:0000256" key="5">
    <source>
        <dbReference type="ARBA" id="ARBA00022692"/>
    </source>
</evidence>
<feature type="signal peptide" evidence="9">
    <location>
        <begin position="1"/>
        <end position="24"/>
    </location>
</feature>
<evidence type="ECO:0000256" key="3">
    <source>
        <dbReference type="ARBA" id="ARBA00022448"/>
    </source>
</evidence>
<dbReference type="Pfam" id="PF07690">
    <property type="entry name" value="MFS_1"/>
    <property type="match status" value="1"/>
</dbReference>
<feature type="transmembrane region" description="Helical" evidence="8">
    <location>
        <begin position="372"/>
        <end position="392"/>
    </location>
</feature>
<comment type="similarity">
    <text evidence="2">Belongs to the major facilitator superfamily. Bcr/CmlA family.</text>
</comment>
<name>A0AA37QDE9_9BACT</name>
<feature type="transmembrane region" description="Helical" evidence="8">
    <location>
        <begin position="164"/>
        <end position="184"/>
    </location>
</feature>
<proteinExistence type="inferred from homology"/>
<dbReference type="PROSITE" id="PS50850">
    <property type="entry name" value="MFS"/>
    <property type="match status" value="1"/>
</dbReference>
<dbReference type="PANTHER" id="PTHR23502">
    <property type="entry name" value="MAJOR FACILITATOR SUPERFAMILY"/>
    <property type="match status" value="1"/>
</dbReference>
<dbReference type="NCBIfam" id="TIGR00710">
    <property type="entry name" value="efflux_Bcr_CflA"/>
    <property type="match status" value="1"/>
</dbReference>
<evidence type="ECO:0000256" key="6">
    <source>
        <dbReference type="ARBA" id="ARBA00022989"/>
    </source>
</evidence>
<dbReference type="CDD" id="cd17320">
    <property type="entry name" value="MFS_MdfA_MDR_like"/>
    <property type="match status" value="1"/>
</dbReference>
<dbReference type="InterPro" id="IPR020846">
    <property type="entry name" value="MFS_dom"/>
</dbReference>
<dbReference type="InterPro" id="IPR004812">
    <property type="entry name" value="Efflux_drug-R_Bcr/CmlA"/>
</dbReference>
<keyword evidence="9" id="KW-0732">Signal</keyword>
<keyword evidence="7 8" id="KW-0472">Membrane</keyword>
<dbReference type="RefSeq" id="WP_284351307.1">
    <property type="nucleotide sequence ID" value="NZ_BRXS01000005.1"/>
</dbReference>
<feature type="transmembrane region" description="Helical" evidence="8">
    <location>
        <begin position="345"/>
        <end position="366"/>
    </location>
</feature>
<dbReference type="GO" id="GO:0005886">
    <property type="term" value="C:plasma membrane"/>
    <property type="evidence" value="ECO:0007669"/>
    <property type="project" value="UniProtKB-SubCell"/>
</dbReference>
<protein>
    <submittedName>
        <fullName evidence="11">Bcr/CflA family drug resistance efflux transporter</fullName>
    </submittedName>
</protein>
<evidence type="ECO:0000313" key="11">
    <source>
        <dbReference type="EMBL" id="GLC26856.1"/>
    </source>
</evidence>
<dbReference type="EMBL" id="BRXS01000005">
    <property type="protein sequence ID" value="GLC26856.1"/>
    <property type="molecule type" value="Genomic_DNA"/>
</dbReference>
<keyword evidence="3" id="KW-0813">Transport</keyword>
<feature type="transmembrane region" description="Helical" evidence="8">
    <location>
        <begin position="278"/>
        <end position="299"/>
    </location>
</feature>
<keyword evidence="6 8" id="KW-1133">Transmembrane helix</keyword>
<evidence type="ECO:0000256" key="9">
    <source>
        <dbReference type="SAM" id="SignalP"/>
    </source>
</evidence>
<feature type="transmembrane region" description="Helical" evidence="8">
    <location>
        <begin position="76"/>
        <end position="95"/>
    </location>
</feature>
<evidence type="ECO:0000259" key="10">
    <source>
        <dbReference type="PROSITE" id="PS50850"/>
    </source>
</evidence>
<keyword evidence="4" id="KW-1003">Cell membrane</keyword>
<dbReference type="Gene3D" id="1.20.1720.10">
    <property type="entry name" value="Multidrug resistance protein D"/>
    <property type="match status" value="1"/>
</dbReference>
<evidence type="ECO:0000256" key="7">
    <source>
        <dbReference type="ARBA" id="ARBA00023136"/>
    </source>
</evidence>
<feature type="transmembrane region" description="Helical" evidence="8">
    <location>
        <begin position="101"/>
        <end position="126"/>
    </location>
</feature>
<comment type="caution">
    <text evidence="11">The sequence shown here is derived from an EMBL/GenBank/DDBJ whole genome shotgun (WGS) entry which is preliminary data.</text>
</comment>
<feature type="transmembrane region" description="Helical" evidence="8">
    <location>
        <begin position="305"/>
        <end position="324"/>
    </location>
</feature>
<comment type="subcellular location">
    <subcellularLocation>
        <location evidence="1">Cell membrane</location>
        <topology evidence="1">Multi-pass membrane protein</topology>
    </subcellularLocation>
</comment>
<dbReference type="GO" id="GO:1990961">
    <property type="term" value="P:xenobiotic detoxification by transmembrane export across the plasma membrane"/>
    <property type="evidence" value="ECO:0007669"/>
    <property type="project" value="InterPro"/>
</dbReference>
<evidence type="ECO:0000256" key="1">
    <source>
        <dbReference type="ARBA" id="ARBA00004651"/>
    </source>
</evidence>
<feature type="transmembrane region" description="Helical" evidence="8">
    <location>
        <begin position="40"/>
        <end position="64"/>
    </location>
</feature>
<dbReference type="GO" id="GO:0042910">
    <property type="term" value="F:xenobiotic transmembrane transporter activity"/>
    <property type="evidence" value="ECO:0007669"/>
    <property type="project" value="InterPro"/>
</dbReference>
<dbReference type="AlphaFoldDB" id="A0AA37QDE9"/>
<feature type="transmembrane region" description="Helical" evidence="8">
    <location>
        <begin position="217"/>
        <end position="243"/>
    </location>
</feature>
<evidence type="ECO:0000313" key="12">
    <source>
        <dbReference type="Proteomes" id="UP001161325"/>
    </source>
</evidence>
<feature type="transmembrane region" description="Helical" evidence="8">
    <location>
        <begin position="138"/>
        <end position="158"/>
    </location>
</feature>